<evidence type="ECO:0000256" key="6">
    <source>
        <dbReference type="ARBA" id="ARBA00022840"/>
    </source>
</evidence>
<evidence type="ECO:0000256" key="3">
    <source>
        <dbReference type="ARBA" id="ARBA00022679"/>
    </source>
</evidence>
<dbReference type="PANTHER" id="PTHR24346">
    <property type="entry name" value="MAP/MICROTUBULE AFFINITY-REGULATING KINASE"/>
    <property type="match status" value="1"/>
</dbReference>
<dbReference type="InterPro" id="IPR017441">
    <property type="entry name" value="Protein_kinase_ATP_BS"/>
</dbReference>
<evidence type="ECO:0000256" key="7">
    <source>
        <dbReference type="ARBA" id="ARBA00047899"/>
    </source>
</evidence>
<dbReference type="OrthoDB" id="193931at2759"/>
<keyword evidence="3" id="KW-0808">Transferase</keyword>
<dbReference type="GO" id="GO:0006508">
    <property type="term" value="P:proteolysis"/>
    <property type="evidence" value="ECO:0007669"/>
    <property type="project" value="InterPro"/>
</dbReference>
<dbReference type="InterPro" id="IPR029058">
    <property type="entry name" value="AB_hydrolase_fold"/>
</dbReference>
<dbReference type="Proteomes" id="UP000288216">
    <property type="component" value="Unassembled WGS sequence"/>
</dbReference>
<dbReference type="AlphaFoldDB" id="A0A401NMU8"/>
<comment type="catalytic activity">
    <reaction evidence="7">
        <text>L-threonyl-[protein] + ATP = O-phospho-L-threonyl-[protein] + ADP + H(+)</text>
        <dbReference type="Rhea" id="RHEA:46608"/>
        <dbReference type="Rhea" id="RHEA-COMP:11060"/>
        <dbReference type="Rhea" id="RHEA-COMP:11605"/>
        <dbReference type="ChEBI" id="CHEBI:15378"/>
        <dbReference type="ChEBI" id="CHEBI:30013"/>
        <dbReference type="ChEBI" id="CHEBI:30616"/>
        <dbReference type="ChEBI" id="CHEBI:61977"/>
        <dbReference type="ChEBI" id="CHEBI:456216"/>
        <dbReference type="EC" id="2.7.11.1"/>
    </reaction>
</comment>
<proteinExistence type="predicted"/>
<dbReference type="EC" id="2.7.11.1" evidence="1"/>
<dbReference type="PROSITE" id="PS50011">
    <property type="entry name" value="PROTEIN_KINASE_DOM"/>
    <property type="match status" value="1"/>
</dbReference>
<evidence type="ECO:0000256" key="8">
    <source>
        <dbReference type="ARBA" id="ARBA00048679"/>
    </source>
</evidence>
<feature type="region of interest" description="Disordered" evidence="10">
    <location>
        <begin position="451"/>
        <end position="471"/>
    </location>
</feature>
<reference evidence="12 13" key="1">
    <citation type="journal article" date="2018" name="Nat. Ecol. Evol.">
        <title>Shark genomes provide insights into elasmobranch evolution and the origin of vertebrates.</title>
        <authorList>
            <person name="Hara Y"/>
            <person name="Yamaguchi K"/>
            <person name="Onimaru K"/>
            <person name="Kadota M"/>
            <person name="Koyanagi M"/>
            <person name="Keeley SD"/>
            <person name="Tatsumi K"/>
            <person name="Tanaka K"/>
            <person name="Motone F"/>
            <person name="Kageyama Y"/>
            <person name="Nozu R"/>
            <person name="Adachi N"/>
            <person name="Nishimura O"/>
            <person name="Nakagawa R"/>
            <person name="Tanegashima C"/>
            <person name="Kiyatake I"/>
            <person name="Matsumoto R"/>
            <person name="Murakumo K"/>
            <person name="Nishida K"/>
            <person name="Terakita A"/>
            <person name="Kuratani S"/>
            <person name="Sato K"/>
            <person name="Hyodo S Kuraku.S."/>
        </authorList>
    </citation>
    <scope>NUCLEOTIDE SEQUENCE [LARGE SCALE GENOMIC DNA]</scope>
</reference>
<dbReference type="STRING" id="75743.A0A401NMU8"/>
<dbReference type="FunFam" id="1.10.510.10:FF:001698">
    <property type="entry name" value="NUAK family, SNF1-like kinase, 1b"/>
    <property type="match status" value="1"/>
</dbReference>
<keyword evidence="2" id="KW-0723">Serine/threonine-protein kinase</keyword>
<dbReference type="PROSITE" id="PS00107">
    <property type="entry name" value="PROTEIN_KINASE_ATP"/>
    <property type="match status" value="1"/>
</dbReference>
<evidence type="ECO:0000256" key="2">
    <source>
        <dbReference type="ARBA" id="ARBA00022527"/>
    </source>
</evidence>
<dbReference type="GO" id="GO:0008236">
    <property type="term" value="F:serine-type peptidase activity"/>
    <property type="evidence" value="ECO:0007669"/>
    <property type="project" value="InterPro"/>
</dbReference>
<feature type="domain" description="Protein kinase" evidence="11">
    <location>
        <begin position="40"/>
        <end position="291"/>
    </location>
</feature>
<evidence type="ECO:0000256" key="1">
    <source>
        <dbReference type="ARBA" id="ARBA00012513"/>
    </source>
</evidence>
<keyword evidence="4 9" id="KW-0547">Nucleotide-binding</keyword>
<evidence type="ECO:0000256" key="4">
    <source>
        <dbReference type="ARBA" id="ARBA00022741"/>
    </source>
</evidence>
<dbReference type="InterPro" id="IPR011009">
    <property type="entry name" value="Kinase-like_dom_sf"/>
</dbReference>
<dbReference type="GO" id="GO:0000226">
    <property type="term" value="P:microtubule cytoskeleton organization"/>
    <property type="evidence" value="ECO:0007669"/>
    <property type="project" value="TreeGrafter"/>
</dbReference>
<dbReference type="SUPFAM" id="SSF56112">
    <property type="entry name" value="Protein kinase-like (PK-like)"/>
    <property type="match status" value="1"/>
</dbReference>
<evidence type="ECO:0000313" key="12">
    <source>
        <dbReference type="EMBL" id="GCB62211.1"/>
    </source>
</evidence>
<dbReference type="GO" id="GO:0005737">
    <property type="term" value="C:cytoplasm"/>
    <property type="evidence" value="ECO:0007669"/>
    <property type="project" value="TreeGrafter"/>
</dbReference>
<dbReference type="GO" id="GO:0005524">
    <property type="term" value="F:ATP binding"/>
    <property type="evidence" value="ECO:0007669"/>
    <property type="project" value="UniProtKB-UniRule"/>
</dbReference>
<dbReference type="InterPro" id="IPR001375">
    <property type="entry name" value="Peptidase_S9_cat"/>
</dbReference>
<dbReference type="SMART" id="SM00220">
    <property type="entry name" value="S_TKc"/>
    <property type="match status" value="1"/>
</dbReference>
<dbReference type="InterPro" id="IPR000719">
    <property type="entry name" value="Prot_kinase_dom"/>
</dbReference>
<dbReference type="PANTHER" id="PTHR24346:SF100">
    <property type="entry name" value="NUAK FAMILY SNF1-LIKE KINASE 1"/>
    <property type="match status" value="1"/>
</dbReference>
<protein>
    <recommendedName>
        <fullName evidence="1">non-specific serine/threonine protein kinase</fullName>
        <ecNumber evidence="1">2.7.11.1</ecNumber>
    </recommendedName>
</protein>
<dbReference type="Pfam" id="PF00326">
    <property type="entry name" value="Peptidase_S9"/>
    <property type="match status" value="1"/>
</dbReference>
<dbReference type="PROSITE" id="PS00108">
    <property type="entry name" value="PROTEIN_KINASE_ST"/>
    <property type="match status" value="1"/>
</dbReference>
<evidence type="ECO:0000256" key="9">
    <source>
        <dbReference type="PROSITE-ProRule" id="PRU10141"/>
    </source>
</evidence>
<keyword evidence="5" id="KW-0418">Kinase</keyword>
<dbReference type="EMBL" id="BFAA01007769">
    <property type="protein sequence ID" value="GCB62211.1"/>
    <property type="molecule type" value="Genomic_DNA"/>
</dbReference>
<dbReference type="SUPFAM" id="SSF53474">
    <property type="entry name" value="alpha/beta-Hydrolases"/>
    <property type="match status" value="1"/>
</dbReference>
<dbReference type="Gene3D" id="1.10.510.10">
    <property type="entry name" value="Transferase(Phosphotransferase) domain 1"/>
    <property type="match status" value="1"/>
</dbReference>
<name>A0A401NMU8_SCYTO</name>
<accession>A0A401NMU8</accession>
<gene>
    <name evidence="12" type="ORF">scyTo_0014459</name>
</gene>
<keyword evidence="6 9" id="KW-0067">ATP-binding</keyword>
<evidence type="ECO:0000256" key="5">
    <source>
        <dbReference type="ARBA" id="ARBA00022777"/>
    </source>
</evidence>
<evidence type="ECO:0000259" key="11">
    <source>
        <dbReference type="PROSITE" id="PS50011"/>
    </source>
</evidence>
<sequence length="705" mass="80267">MITRGKHDSAEEQDCKETSDNKLCRAVKKHQHKHNLKHRYQILQTLGSGAYGKVKKAQETATGRTVAIKSVRKDKVQEELDRIHIQREMEIMASLNHPNIIRIYEVFENKDKIVIVMDYCSNGELYDYVNERHRLSENEARKAFRQIVSAIHYCHKKGIVHRDLKLENILLDENFNVKLADFGLSNLYHKDQLLETYCGSPLYASPEIVNGFPYQGPEVDCWALGVLLYTLVYGTMPFDSRSYKTLIQQISHGEYRKPHQRSDACGLIDWMLTASSEKRATIEDIANHWWVNWGYDTSICDCNSDKDCHSPLLARYIDWQNREGYANQGMKETENIQGMERSGHEISTHIAEDRQKACLKKSKKENDMTQPQQDVKQPKPTSKDAKRKPKGILKTRSSFDNDLLSSAAINIQSQLTETCKAVIKPANISHKVHMVQTTVFTSTPKKGILKNSYQRESGYSSSPERSESIDSDTAAILSKADGKQSEMFPSGPVKYRKKGILKRNGKFSISLDLPDDCSSLKLSASLKDLILSNGRDHRSMSRPSSVISDDSIISSDSFDLLDLTAEGKRLFTQSKHGGISSSASEEDLLELASAFTERYLGLPSRDENIYQESSVLQNINEINDESFLIIHGTADATVHFQHTAELIQHLVKAERNYTIQIYPDEGHFITAEKSKRHMYSAILSFFRECLKQEMPILQKEPEEDE</sequence>
<evidence type="ECO:0000256" key="10">
    <source>
        <dbReference type="SAM" id="MobiDB-lite"/>
    </source>
</evidence>
<dbReference type="Pfam" id="PF00069">
    <property type="entry name" value="Pkinase"/>
    <property type="match status" value="1"/>
</dbReference>
<dbReference type="FunFam" id="3.30.200.20:FF:000315">
    <property type="entry name" value="Calcium-dependent protein kinase 3"/>
    <property type="match status" value="1"/>
</dbReference>
<evidence type="ECO:0000313" key="13">
    <source>
        <dbReference type="Proteomes" id="UP000288216"/>
    </source>
</evidence>
<organism evidence="12 13">
    <name type="scientific">Scyliorhinus torazame</name>
    <name type="common">Cloudy catshark</name>
    <name type="synonym">Catulus torazame</name>
    <dbReference type="NCBI Taxonomy" id="75743"/>
    <lineage>
        <taxon>Eukaryota</taxon>
        <taxon>Metazoa</taxon>
        <taxon>Chordata</taxon>
        <taxon>Craniata</taxon>
        <taxon>Vertebrata</taxon>
        <taxon>Chondrichthyes</taxon>
        <taxon>Elasmobranchii</taxon>
        <taxon>Galeomorphii</taxon>
        <taxon>Galeoidea</taxon>
        <taxon>Carcharhiniformes</taxon>
        <taxon>Scyliorhinidae</taxon>
        <taxon>Scyliorhinus</taxon>
    </lineage>
</organism>
<feature type="region of interest" description="Disordered" evidence="10">
    <location>
        <begin position="360"/>
        <end position="397"/>
    </location>
</feature>
<dbReference type="GO" id="GO:0050321">
    <property type="term" value="F:tau-protein kinase activity"/>
    <property type="evidence" value="ECO:0007669"/>
    <property type="project" value="TreeGrafter"/>
</dbReference>
<keyword evidence="13" id="KW-1185">Reference proteome</keyword>
<dbReference type="GO" id="GO:0035556">
    <property type="term" value="P:intracellular signal transduction"/>
    <property type="evidence" value="ECO:0007669"/>
    <property type="project" value="TreeGrafter"/>
</dbReference>
<dbReference type="Gene3D" id="3.40.50.1820">
    <property type="entry name" value="alpha/beta hydrolase"/>
    <property type="match status" value="1"/>
</dbReference>
<dbReference type="InterPro" id="IPR008271">
    <property type="entry name" value="Ser/Thr_kinase_AS"/>
</dbReference>
<comment type="caution">
    <text evidence="12">The sequence shown here is derived from an EMBL/GenBank/DDBJ whole genome shotgun (WGS) entry which is preliminary data.</text>
</comment>
<comment type="catalytic activity">
    <reaction evidence="8">
        <text>L-seryl-[protein] + ATP = O-phospho-L-seryl-[protein] + ADP + H(+)</text>
        <dbReference type="Rhea" id="RHEA:17989"/>
        <dbReference type="Rhea" id="RHEA-COMP:9863"/>
        <dbReference type="Rhea" id="RHEA-COMP:11604"/>
        <dbReference type="ChEBI" id="CHEBI:15378"/>
        <dbReference type="ChEBI" id="CHEBI:29999"/>
        <dbReference type="ChEBI" id="CHEBI:30616"/>
        <dbReference type="ChEBI" id="CHEBI:83421"/>
        <dbReference type="ChEBI" id="CHEBI:456216"/>
        <dbReference type="EC" id="2.7.11.1"/>
    </reaction>
</comment>
<feature type="binding site" evidence="9">
    <location>
        <position position="73"/>
    </location>
    <ligand>
        <name>ATP</name>
        <dbReference type="ChEBI" id="CHEBI:30616"/>
    </ligand>
</feature>